<gene>
    <name evidence="10" type="primary">bfe</name>
    <name evidence="10" type="ORF">SPIL2461_LOCUS7056</name>
</gene>
<feature type="transmembrane region" description="Helical" evidence="8">
    <location>
        <begin position="298"/>
        <end position="321"/>
    </location>
</feature>
<evidence type="ECO:0000256" key="6">
    <source>
        <dbReference type="ARBA" id="ARBA00022989"/>
    </source>
</evidence>
<dbReference type="AlphaFoldDB" id="A0A812NKJ9"/>
<dbReference type="SUPFAM" id="SSF51679">
    <property type="entry name" value="Bacterial luciferase-like"/>
    <property type="match status" value="1"/>
</dbReference>
<proteinExistence type="inferred from homology"/>
<dbReference type="Pfam" id="PF01554">
    <property type="entry name" value="MatE"/>
    <property type="match status" value="1"/>
</dbReference>
<feature type="transmembrane region" description="Helical" evidence="8">
    <location>
        <begin position="112"/>
        <end position="133"/>
    </location>
</feature>
<evidence type="ECO:0000313" key="10">
    <source>
        <dbReference type="EMBL" id="CAE7311510.1"/>
    </source>
</evidence>
<accession>A0A812NKJ9</accession>
<keyword evidence="5 8" id="KW-0812">Transmembrane</keyword>
<keyword evidence="3" id="KW-0813">Transport</keyword>
<dbReference type="InterPro" id="IPR036661">
    <property type="entry name" value="Luciferase-like_sf"/>
</dbReference>
<dbReference type="NCBIfam" id="TIGR00797">
    <property type="entry name" value="matE"/>
    <property type="match status" value="1"/>
</dbReference>
<feature type="domain" description="Luciferase-like" evidence="9">
    <location>
        <begin position="349"/>
        <end position="611"/>
    </location>
</feature>
<feature type="transmembrane region" description="Helical" evidence="8">
    <location>
        <begin position="145"/>
        <end position="166"/>
    </location>
</feature>
<dbReference type="PANTHER" id="PTHR43549">
    <property type="entry name" value="MULTIDRUG RESISTANCE PROTEIN YPNP-RELATED"/>
    <property type="match status" value="1"/>
</dbReference>
<reference evidence="10" key="1">
    <citation type="submission" date="2021-02" db="EMBL/GenBank/DDBJ databases">
        <authorList>
            <person name="Dougan E. K."/>
            <person name="Rhodes N."/>
            <person name="Thang M."/>
            <person name="Chan C."/>
        </authorList>
    </citation>
    <scope>NUCLEOTIDE SEQUENCE</scope>
</reference>
<feature type="transmembrane region" description="Helical" evidence="8">
    <location>
        <begin position="327"/>
        <end position="347"/>
    </location>
</feature>
<evidence type="ECO:0000256" key="4">
    <source>
        <dbReference type="ARBA" id="ARBA00022475"/>
    </source>
</evidence>
<dbReference type="GO" id="GO:0015297">
    <property type="term" value="F:antiporter activity"/>
    <property type="evidence" value="ECO:0007669"/>
    <property type="project" value="InterPro"/>
</dbReference>
<dbReference type="Pfam" id="PF00296">
    <property type="entry name" value="Bac_luciferase"/>
    <property type="match status" value="1"/>
</dbReference>
<dbReference type="InterPro" id="IPR002528">
    <property type="entry name" value="MATE_fam"/>
</dbReference>
<protein>
    <submittedName>
        <fullName evidence="10">Bfe protein</fullName>
    </submittedName>
</protein>
<evidence type="ECO:0000259" key="9">
    <source>
        <dbReference type="Pfam" id="PF00296"/>
    </source>
</evidence>
<evidence type="ECO:0000256" key="3">
    <source>
        <dbReference type="ARBA" id="ARBA00022448"/>
    </source>
</evidence>
<dbReference type="OrthoDB" id="2126698at2759"/>
<evidence type="ECO:0000256" key="5">
    <source>
        <dbReference type="ARBA" id="ARBA00022692"/>
    </source>
</evidence>
<evidence type="ECO:0000313" key="11">
    <source>
        <dbReference type="Proteomes" id="UP000649617"/>
    </source>
</evidence>
<keyword evidence="11" id="KW-1185">Reference proteome</keyword>
<evidence type="ECO:0000256" key="8">
    <source>
        <dbReference type="SAM" id="Phobius"/>
    </source>
</evidence>
<evidence type="ECO:0000256" key="2">
    <source>
        <dbReference type="ARBA" id="ARBA00010199"/>
    </source>
</evidence>
<dbReference type="GO" id="GO:0005886">
    <property type="term" value="C:plasma membrane"/>
    <property type="evidence" value="ECO:0007669"/>
    <property type="project" value="UniProtKB-SubCell"/>
</dbReference>
<feature type="transmembrane region" description="Helical" evidence="8">
    <location>
        <begin position="215"/>
        <end position="240"/>
    </location>
</feature>
<evidence type="ECO:0000256" key="1">
    <source>
        <dbReference type="ARBA" id="ARBA00004651"/>
    </source>
</evidence>
<dbReference type="GO" id="GO:0016705">
    <property type="term" value="F:oxidoreductase activity, acting on paired donors, with incorporation or reduction of molecular oxygen"/>
    <property type="evidence" value="ECO:0007669"/>
    <property type="project" value="InterPro"/>
</dbReference>
<dbReference type="Gene3D" id="3.20.20.30">
    <property type="entry name" value="Luciferase-like domain"/>
    <property type="match status" value="1"/>
</dbReference>
<organism evidence="10 11">
    <name type="scientific">Symbiodinium pilosum</name>
    <name type="common">Dinoflagellate</name>
    <dbReference type="NCBI Taxonomy" id="2952"/>
    <lineage>
        <taxon>Eukaryota</taxon>
        <taxon>Sar</taxon>
        <taxon>Alveolata</taxon>
        <taxon>Dinophyceae</taxon>
        <taxon>Suessiales</taxon>
        <taxon>Symbiodiniaceae</taxon>
        <taxon>Symbiodinium</taxon>
    </lineage>
</organism>
<feature type="transmembrane region" description="Helical" evidence="8">
    <location>
        <begin position="32"/>
        <end position="55"/>
    </location>
</feature>
<keyword evidence="4" id="KW-1003">Cell membrane</keyword>
<evidence type="ECO:0000256" key="7">
    <source>
        <dbReference type="ARBA" id="ARBA00023136"/>
    </source>
</evidence>
<dbReference type="GO" id="GO:0042910">
    <property type="term" value="F:xenobiotic transmembrane transporter activity"/>
    <property type="evidence" value="ECO:0007669"/>
    <property type="project" value="InterPro"/>
</dbReference>
<comment type="caution">
    <text evidence="10">The sequence shown here is derived from an EMBL/GenBank/DDBJ whole genome shotgun (WGS) entry which is preliminary data.</text>
</comment>
<keyword evidence="6 8" id="KW-1133">Transmembrane helix</keyword>
<feature type="transmembrane region" description="Helical" evidence="8">
    <location>
        <begin position="172"/>
        <end position="194"/>
    </location>
</feature>
<dbReference type="Proteomes" id="UP000649617">
    <property type="component" value="Unassembled WGS sequence"/>
</dbReference>
<sequence length="659" mass="71071">MAMGTLTMNVAQLAEAVYLGMLGTEALAAMGFAFPLTITLFAFAGGIGSGASSVIARAMGAGERAQASILVTHAQILSVVVGVVLAVVGYVYAYQIVSALGAQDLVLELTVAYLQVYMIGVPFFLLSIVGSTLLRATGSAASPGIVMTVGSVIQIALGPVLIFGWFGLPELGIAGAAWAYVISRISSVALYAVLLAKAELMTWQLKGIGQSWMAIMHVGAPAIASGLVMPISMLVITRLLANHGHEVVAAYNVASRVETIAHMILWSCSSSAEPFIGQNWGARQYDRVRRALFLCHSFCLAWGAATFFFMIAFGAALVSLIDDNPQVVATAETFFLIIPLSIGFMGMMQVMEQVKWLDEIGADLVWFTEHHFVEDGYLPSWVPVAGAMSAVTKNVRFGTDICLAPFNHPVRLAEDLAVLDNLSGGRVELGLGMGYAPHEFRGFGFPVSRRVSLMNESIEILQQCFSGEKFSFNGKRYQLQDVQITPGYVQEGGPALWVAAMSEAGALRAANYNTNFLPQGLKAKSFDPWVSEVQALGRQPSDHRVGIIRSILVTEDKDSDWQVVRAAERYRMALYQKFFAESGEGFGDKGEPVPQTWIVGDVDHCVQEILSFIEKFGITDIVSMAVPPGLRTEQMATSLEKLFTQVSPRVKAALSQGFA</sequence>
<dbReference type="PANTHER" id="PTHR43549:SF3">
    <property type="entry name" value="MULTIDRUG RESISTANCE PROTEIN YPNP-RELATED"/>
    <property type="match status" value="1"/>
</dbReference>
<dbReference type="InterPro" id="IPR052031">
    <property type="entry name" value="Membrane_Transporter-Flippase"/>
</dbReference>
<keyword evidence="7 8" id="KW-0472">Membrane</keyword>
<comment type="similarity">
    <text evidence="2">Belongs to the multi antimicrobial extrusion (MATE) (TC 2.A.66.1) family.</text>
</comment>
<feature type="transmembrane region" description="Helical" evidence="8">
    <location>
        <begin position="67"/>
        <end position="92"/>
    </location>
</feature>
<dbReference type="EMBL" id="CAJNIZ010011112">
    <property type="protein sequence ID" value="CAE7311510.1"/>
    <property type="molecule type" value="Genomic_DNA"/>
</dbReference>
<name>A0A812NKJ9_SYMPI</name>
<comment type="subcellular location">
    <subcellularLocation>
        <location evidence="1">Cell membrane</location>
        <topology evidence="1">Multi-pass membrane protein</topology>
    </subcellularLocation>
</comment>
<dbReference type="InterPro" id="IPR011251">
    <property type="entry name" value="Luciferase-like_dom"/>
</dbReference>